<evidence type="ECO:0000313" key="3">
    <source>
        <dbReference type="EMBL" id="EIW82807.1"/>
    </source>
</evidence>
<sequence length="427" mass="46463">MTPKSLRRYRGSSVRVAAGYRHHTTKSHSGSSRFLHENDVHDGPRLWSLANRLLVALWDGVIGARMLSARVLILVYCLVSVVFASSQLIGKALFVVRGSSSTSLLLESSQESASSSSSDYYSDFPLDRHLSMAFAELPPSMSVHPYVLRGAASGAIGSSLTVCLWTDEKRVEETVGALAASSWSGPISLVLASKGVSLDLDTVRAGVANLAAEELGSRLSVHIMHDPVTSEISRNAYLNAARLLSQTASVALFPSISSFSSSDLQLLGDNGGTGTHPASPVTILVNESASAHAYPFPALSPVLMPRDHPVWCTERLFLYGSRTRDWDECLWQLWLESTGTMSIKVGSHGDTDTSTSLGDSGRDEHRTSLAVRTRGRLSTRFHTETCVLAARRQSVLEEMTSGRSNSTSRWIRSFCRKHVESWAHNMV</sequence>
<protein>
    <submittedName>
        <fullName evidence="3">Uncharacterized protein</fullName>
    </submittedName>
</protein>
<evidence type="ECO:0000256" key="1">
    <source>
        <dbReference type="SAM" id="MobiDB-lite"/>
    </source>
</evidence>
<keyword evidence="4" id="KW-1185">Reference proteome</keyword>
<accession>A0A5M3MUY2</accession>
<feature type="region of interest" description="Disordered" evidence="1">
    <location>
        <begin position="345"/>
        <end position="367"/>
    </location>
</feature>
<proteinExistence type="predicted"/>
<dbReference type="KEGG" id="cput:CONPUDRAFT_163875"/>
<gene>
    <name evidence="3" type="ORF">CONPUDRAFT_163875</name>
</gene>
<keyword evidence="2" id="KW-0472">Membrane</keyword>
<organism evidence="3 4">
    <name type="scientific">Coniophora puteana (strain RWD-64-598)</name>
    <name type="common">Brown rot fungus</name>
    <dbReference type="NCBI Taxonomy" id="741705"/>
    <lineage>
        <taxon>Eukaryota</taxon>
        <taxon>Fungi</taxon>
        <taxon>Dikarya</taxon>
        <taxon>Basidiomycota</taxon>
        <taxon>Agaricomycotina</taxon>
        <taxon>Agaricomycetes</taxon>
        <taxon>Agaricomycetidae</taxon>
        <taxon>Boletales</taxon>
        <taxon>Coniophorineae</taxon>
        <taxon>Coniophoraceae</taxon>
        <taxon>Coniophora</taxon>
    </lineage>
</organism>
<reference evidence="4" key="1">
    <citation type="journal article" date="2012" name="Science">
        <title>The Paleozoic origin of enzymatic lignin decomposition reconstructed from 31 fungal genomes.</title>
        <authorList>
            <person name="Floudas D."/>
            <person name="Binder M."/>
            <person name="Riley R."/>
            <person name="Barry K."/>
            <person name="Blanchette R.A."/>
            <person name="Henrissat B."/>
            <person name="Martinez A.T."/>
            <person name="Otillar R."/>
            <person name="Spatafora J.W."/>
            <person name="Yadav J.S."/>
            <person name="Aerts A."/>
            <person name="Benoit I."/>
            <person name="Boyd A."/>
            <person name="Carlson A."/>
            <person name="Copeland A."/>
            <person name="Coutinho P.M."/>
            <person name="de Vries R.P."/>
            <person name="Ferreira P."/>
            <person name="Findley K."/>
            <person name="Foster B."/>
            <person name="Gaskell J."/>
            <person name="Glotzer D."/>
            <person name="Gorecki P."/>
            <person name="Heitman J."/>
            <person name="Hesse C."/>
            <person name="Hori C."/>
            <person name="Igarashi K."/>
            <person name="Jurgens J.A."/>
            <person name="Kallen N."/>
            <person name="Kersten P."/>
            <person name="Kohler A."/>
            <person name="Kuees U."/>
            <person name="Kumar T.K.A."/>
            <person name="Kuo A."/>
            <person name="LaButti K."/>
            <person name="Larrondo L.F."/>
            <person name="Lindquist E."/>
            <person name="Ling A."/>
            <person name="Lombard V."/>
            <person name="Lucas S."/>
            <person name="Lundell T."/>
            <person name="Martin R."/>
            <person name="McLaughlin D.J."/>
            <person name="Morgenstern I."/>
            <person name="Morin E."/>
            <person name="Murat C."/>
            <person name="Nagy L.G."/>
            <person name="Nolan M."/>
            <person name="Ohm R.A."/>
            <person name="Patyshakuliyeva A."/>
            <person name="Rokas A."/>
            <person name="Ruiz-Duenas F.J."/>
            <person name="Sabat G."/>
            <person name="Salamov A."/>
            <person name="Samejima M."/>
            <person name="Schmutz J."/>
            <person name="Slot J.C."/>
            <person name="St John F."/>
            <person name="Stenlid J."/>
            <person name="Sun H."/>
            <person name="Sun S."/>
            <person name="Syed K."/>
            <person name="Tsang A."/>
            <person name="Wiebenga A."/>
            <person name="Young D."/>
            <person name="Pisabarro A."/>
            <person name="Eastwood D.C."/>
            <person name="Martin F."/>
            <person name="Cullen D."/>
            <person name="Grigoriev I.V."/>
            <person name="Hibbett D.S."/>
        </authorList>
    </citation>
    <scope>NUCLEOTIDE SEQUENCE [LARGE SCALE GENOMIC DNA]</scope>
    <source>
        <strain evidence="4">RWD-64-598 SS2</strain>
    </source>
</reference>
<dbReference type="AlphaFoldDB" id="A0A5M3MUY2"/>
<dbReference type="GeneID" id="19205019"/>
<dbReference type="OrthoDB" id="3056235at2759"/>
<keyword evidence="2" id="KW-0812">Transmembrane</keyword>
<dbReference type="EMBL" id="JH711576">
    <property type="protein sequence ID" value="EIW82807.1"/>
    <property type="molecule type" value="Genomic_DNA"/>
</dbReference>
<dbReference type="RefSeq" id="XP_007766772.1">
    <property type="nucleotide sequence ID" value="XM_007768582.1"/>
</dbReference>
<comment type="caution">
    <text evidence="3">The sequence shown here is derived from an EMBL/GenBank/DDBJ whole genome shotgun (WGS) entry which is preliminary data.</text>
</comment>
<name>A0A5M3MUY2_CONPW</name>
<feature type="transmembrane region" description="Helical" evidence="2">
    <location>
        <begin position="71"/>
        <end position="94"/>
    </location>
</feature>
<evidence type="ECO:0000256" key="2">
    <source>
        <dbReference type="SAM" id="Phobius"/>
    </source>
</evidence>
<evidence type="ECO:0000313" key="4">
    <source>
        <dbReference type="Proteomes" id="UP000053558"/>
    </source>
</evidence>
<keyword evidence="2" id="KW-1133">Transmembrane helix</keyword>
<dbReference type="OMA" id="WCTERLF"/>
<dbReference type="Proteomes" id="UP000053558">
    <property type="component" value="Unassembled WGS sequence"/>
</dbReference>